<comment type="catalytic activity">
    <reaction evidence="1">
        <text>ATP + protein L-histidine = ADP + protein N-phospho-L-histidine.</text>
        <dbReference type="EC" id="2.7.13.3"/>
    </reaction>
</comment>
<sequence length="369" mass="40674">MENVETPVRELRRLYRESEAKAARLRLIVETRGILDANDFDFAARQVLAHVCSFCGASFARIEFSGDQSAQTISYERNQTSFGIVFIINLDGDDPTVSLTVTSEAQALLGSDDRQSLIIVADQVLSALSERRRRQERETFTGALRGREAMLAHLVAEMIDAQEKERARVAYDLHDGVAQSLISLLHHLQAAAAGKDDNTQITEKLENYIDLTRRCVREIRHAIADLRPAELDELGLAAAIRAKLDSTPVGKVSFTNRLSETRLPRPVEIVLYRVAQEALVNAEKHAACTHIQIDLAEDTEGRITLIISDNGRGFIPDEHSPERGYGFGLSAIRERLALIGGTLSIDSSPGAGTRLVADVPVGLNLVRRS</sequence>
<keyword evidence="12 20" id="KW-0418">Kinase</keyword>
<dbReference type="InterPro" id="IPR004358">
    <property type="entry name" value="Sig_transdc_His_kin-like_C"/>
</dbReference>
<keyword evidence="9" id="KW-0808">Transferase</keyword>
<reference evidence="20 21" key="1">
    <citation type="journal article" date="2017" name="Int J Environ Stud">
        <title>Does the Miocene-Pliocene relict legume Oxytropis triphylla form nitrogen-fixing nodules with a combination of bacterial strains?</title>
        <authorList>
            <person name="Safronova V."/>
            <person name="Belimov A."/>
            <person name="Sazanova A."/>
            <person name="Kuznetsova I."/>
            <person name="Popova J."/>
            <person name="Andronov E."/>
            <person name="Verkhozina A."/>
            <person name="Tikhonovich I."/>
        </authorList>
    </citation>
    <scope>NUCLEOTIDE SEQUENCE [LARGE SCALE GENOMIC DNA]</scope>
    <source>
        <strain evidence="20 21">Tri-38</strain>
    </source>
</reference>
<dbReference type="PROSITE" id="PS50109">
    <property type="entry name" value="HIS_KIN"/>
    <property type="match status" value="1"/>
</dbReference>
<keyword evidence="13" id="KW-0067">ATP-binding</keyword>
<evidence type="ECO:0000256" key="15">
    <source>
        <dbReference type="ARBA" id="ARBA00023012"/>
    </source>
</evidence>
<dbReference type="PRINTS" id="PR00344">
    <property type="entry name" value="BCTRLSENSOR"/>
</dbReference>
<evidence type="ECO:0000256" key="7">
    <source>
        <dbReference type="ARBA" id="ARBA00022490"/>
    </source>
</evidence>
<evidence type="ECO:0000256" key="16">
    <source>
        <dbReference type="ARBA" id="ARBA00023014"/>
    </source>
</evidence>
<evidence type="ECO:0000259" key="19">
    <source>
        <dbReference type="PROSITE" id="PS50109"/>
    </source>
</evidence>
<comment type="subcellular location">
    <subcellularLocation>
        <location evidence="3">Cytoplasm</location>
    </subcellularLocation>
</comment>
<dbReference type="GO" id="GO:0005524">
    <property type="term" value="F:ATP binding"/>
    <property type="evidence" value="ECO:0007669"/>
    <property type="project" value="UniProtKB-KW"/>
</dbReference>
<dbReference type="EMBL" id="MZMT01000028">
    <property type="protein sequence ID" value="PIO44704.1"/>
    <property type="molecule type" value="Genomic_DNA"/>
</dbReference>
<keyword evidence="10" id="KW-0479">Metal-binding</keyword>
<comment type="cofactor">
    <cofactor evidence="2">
        <name>[4Fe-4S] cluster</name>
        <dbReference type="ChEBI" id="CHEBI:49883"/>
    </cofactor>
</comment>
<keyword evidence="6" id="KW-0004">4Fe-4S</keyword>
<dbReference type="GO" id="GO:0051539">
    <property type="term" value="F:4 iron, 4 sulfur cluster binding"/>
    <property type="evidence" value="ECO:0007669"/>
    <property type="project" value="UniProtKB-KW"/>
</dbReference>
<dbReference type="InterPro" id="IPR011712">
    <property type="entry name" value="Sig_transdc_His_kin_sub3_dim/P"/>
</dbReference>
<dbReference type="PANTHER" id="PTHR24421">
    <property type="entry name" value="NITRATE/NITRITE SENSOR PROTEIN NARX-RELATED"/>
    <property type="match status" value="1"/>
</dbReference>
<dbReference type="GO" id="GO:0046872">
    <property type="term" value="F:metal ion binding"/>
    <property type="evidence" value="ECO:0007669"/>
    <property type="project" value="UniProtKB-KW"/>
</dbReference>
<evidence type="ECO:0000256" key="13">
    <source>
        <dbReference type="ARBA" id="ARBA00022840"/>
    </source>
</evidence>
<dbReference type="CDD" id="cd16917">
    <property type="entry name" value="HATPase_UhpB-NarQ-NarX-like"/>
    <property type="match status" value="1"/>
</dbReference>
<dbReference type="SUPFAM" id="SSF55874">
    <property type="entry name" value="ATPase domain of HSP90 chaperone/DNA topoisomerase II/histidine kinase"/>
    <property type="match status" value="1"/>
</dbReference>
<keyword evidence="21" id="KW-1185">Reference proteome</keyword>
<name>A0A2N9VYY6_9HYPH</name>
<dbReference type="Gene3D" id="1.20.5.1930">
    <property type="match status" value="1"/>
</dbReference>
<dbReference type="Pfam" id="PF07730">
    <property type="entry name" value="HisKA_3"/>
    <property type="match status" value="1"/>
</dbReference>
<feature type="domain" description="Histidine kinase" evidence="19">
    <location>
        <begin position="183"/>
        <end position="363"/>
    </location>
</feature>
<evidence type="ECO:0000256" key="5">
    <source>
        <dbReference type="ARBA" id="ARBA00017322"/>
    </source>
</evidence>
<evidence type="ECO:0000256" key="1">
    <source>
        <dbReference type="ARBA" id="ARBA00000085"/>
    </source>
</evidence>
<dbReference type="SMART" id="SM00387">
    <property type="entry name" value="HATPase_c"/>
    <property type="match status" value="1"/>
</dbReference>
<gene>
    <name evidence="20" type="ORF">B5P45_11335</name>
</gene>
<evidence type="ECO:0000256" key="18">
    <source>
        <dbReference type="ARBA" id="ARBA00030800"/>
    </source>
</evidence>
<evidence type="ECO:0000313" key="20">
    <source>
        <dbReference type="EMBL" id="PIO44704.1"/>
    </source>
</evidence>
<dbReference type="Pfam" id="PF02518">
    <property type="entry name" value="HATPase_c"/>
    <property type="match status" value="1"/>
</dbReference>
<keyword evidence="8" id="KW-0597">Phosphoprotein</keyword>
<keyword evidence="16" id="KW-0411">Iron-sulfur</keyword>
<comment type="function">
    <text evidence="17">Member of the two-component regulatory system NreB/NreC involved in the control of dissimilatory nitrate/nitrite reduction in response to oxygen. NreB functions as a direct oxygen sensor histidine kinase which is autophosphorylated, in the absence of oxygen, probably at the conserved histidine residue, and transfers its phosphate group probably to a conserved aspartate residue of NreC. NreB/NreC activates the expression of the nitrate (narGHJI) and nitrite (nir) reductase operons, as well as the putative nitrate transporter gene narT.</text>
</comment>
<organism evidence="20 21">
    <name type="scientific">Phyllobacterium zundukense</name>
    <dbReference type="NCBI Taxonomy" id="1867719"/>
    <lineage>
        <taxon>Bacteria</taxon>
        <taxon>Pseudomonadati</taxon>
        <taxon>Pseudomonadota</taxon>
        <taxon>Alphaproteobacteria</taxon>
        <taxon>Hyphomicrobiales</taxon>
        <taxon>Phyllobacteriaceae</taxon>
        <taxon>Phyllobacterium</taxon>
    </lineage>
</organism>
<keyword evidence="14" id="KW-0408">Iron</keyword>
<comment type="caution">
    <text evidence="20">The sequence shown here is derived from an EMBL/GenBank/DDBJ whole genome shotgun (WGS) entry which is preliminary data.</text>
</comment>
<dbReference type="OrthoDB" id="9778496at2"/>
<evidence type="ECO:0000256" key="4">
    <source>
        <dbReference type="ARBA" id="ARBA00012438"/>
    </source>
</evidence>
<dbReference type="GO" id="GO:0005737">
    <property type="term" value="C:cytoplasm"/>
    <property type="evidence" value="ECO:0007669"/>
    <property type="project" value="UniProtKB-SubCell"/>
</dbReference>
<protein>
    <recommendedName>
        <fullName evidence="5">Oxygen sensor histidine kinase NreB</fullName>
        <ecNumber evidence="4">2.7.13.3</ecNumber>
    </recommendedName>
    <alternativeName>
        <fullName evidence="18">Nitrogen regulation protein B</fullName>
    </alternativeName>
</protein>
<dbReference type="EC" id="2.7.13.3" evidence="4"/>
<evidence type="ECO:0000256" key="14">
    <source>
        <dbReference type="ARBA" id="ARBA00023004"/>
    </source>
</evidence>
<keyword evidence="15" id="KW-0902">Two-component regulatory system</keyword>
<dbReference type="GO" id="GO:0000155">
    <property type="term" value="F:phosphorelay sensor kinase activity"/>
    <property type="evidence" value="ECO:0007669"/>
    <property type="project" value="InterPro"/>
</dbReference>
<evidence type="ECO:0000256" key="17">
    <source>
        <dbReference type="ARBA" id="ARBA00024827"/>
    </source>
</evidence>
<dbReference type="KEGG" id="pht:BLM14_25205"/>
<dbReference type="Proteomes" id="UP000232163">
    <property type="component" value="Unassembled WGS sequence"/>
</dbReference>
<evidence type="ECO:0000256" key="12">
    <source>
        <dbReference type="ARBA" id="ARBA00022777"/>
    </source>
</evidence>
<evidence type="ECO:0000256" key="3">
    <source>
        <dbReference type="ARBA" id="ARBA00004496"/>
    </source>
</evidence>
<evidence type="ECO:0000256" key="11">
    <source>
        <dbReference type="ARBA" id="ARBA00022741"/>
    </source>
</evidence>
<dbReference type="PANTHER" id="PTHR24421:SF10">
    <property type="entry name" value="NITRATE_NITRITE SENSOR PROTEIN NARQ"/>
    <property type="match status" value="1"/>
</dbReference>
<keyword evidence="7" id="KW-0963">Cytoplasm</keyword>
<evidence type="ECO:0000256" key="8">
    <source>
        <dbReference type="ARBA" id="ARBA00022553"/>
    </source>
</evidence>
<accession>A0A2N9VYY6</accession>
<dbReference type="AlphaFoldDB" id="A0A2N9VYY6"/>
<proteinExistence type="predicted"/>
<dbReference type="InterPro" id="IPR003594">
    <property type="entry name" value="HATPase_dom"/>
</dbReference>
<dbReference type="InterPro" id="IPR005467">
    <property type="entry name" value="His_kinase_dom"/>
</dbReference>
<evidence type="ECO:0000256" key="9">
    <source>
        <dbReference type="ARBA" id="ARBA00022679"/>
    </source>
</evidence>
<evidence type="ECO:0000313" key="21">
    <source>
        <dbReference type="Proteomes" id="UP000232163"/>
    </source>
</evidence>
<keyword evidence="11" id="KW-0547">Nucleotide-binding</keyword>
<evidence type="ECO:0000256" key="2">
    <source>
        <dbReference type="ARBA" id="ARBA00001966"/>
    </source>
</evidence>
<dbReference type="GO" id="GO:0016020">
    <property type="term" value="C:membrane"/>
    <property type="evidence" value="ECO:0007669"/>
    <property type="project" value="InterPro"/>
</dbReference>
<dbReference type="Gene3D" id="3.30.565.10">
    <property type="entry name" value="Histidine kinase-like ATPase, C-terminal domain"/>
    <property type="match status" value="1"/>
</dbReference>
<dbReference type="GO" id="GO:0046983">
    <property type="term" value="F:protein dimerization activity"/>
    <property type="evidence" value="ECO:0007669"/>
    <property type="project" value="InterPro"/>
</dbReference>
<dbReference type="InterPro" id="IPR050482">
    <property type="entry name" value="Sensor_HK_TwoCompSys"/>
</dbReference>
<evidence type="ECO:0000256" key="6">
    <source>
        <dbReference type="ARBA" id="ARBA00022485"/>
    </source>
</evidence>
<dbReference type="InterPro" id="IPR036890">
    <property type="entry name" value="HATPase_C_sf"/>
</dbReference>
<evidence type="ECO:0000256" key="10">
    <source>
        <dbReference type="ARBA" id="ARBA00022723"/>
    </source>
</evidence>